<dbReference type="EMBL" id="JASPKZ010003675">
    <property type="protein sequence ID" value="KAJ9593078.1"/>
    <property type="molecule type" value="Genomic_DNA"/>
</dbReference>
<gene>
    <name evidence="1" type="ORF">L9F63_027678</name>
</gene>
<organism evidence="1 2">
    <name type="scientific">Diploptera punctata</name>
    <name type="common">Pacific beetle cockroach</name>
    <dbReference type="NCBI Taxonomy" id="6984"/>
    <lineage>
        <taxon>Eukaryota</taxon>
        <taxon>Metazoa</taxon>
        <taxon>Ecdysozoa</taxon>
        <taxon>Arthropoda</taxon>
        <taxon>Hexapoda</taxon>
        <taxon>Insecta</taxon>
        <taxon>Pterygota</taxon>
        <taxon>Neoptera</taxon>
        <taxon>Polyneoptera</taxon>
        <taxon>Dictyoptera</taxon>
        <taxon>Blattodea</taxon>
        <taxon>Blaberoidea</taxon>
        <taxon>Blaberidae</taxon>
        <taxon>Diplopterinae</taxon>
        <taxon>Diploptera</taxon>
    </lineage>
</organism>
<reference evidence="1" key="2">
    <citation type="submission" date="2023-05" db="EMBL/GenBank/DDBJ databases">
        <authorList>
            <person name="Fouks B."/>
        </authorList>
    </citation>
    <scope>NUCLEOTIDE SEQUENCE</scope>
    <source>
        <strain evidence="1">Stay&amp;Tobe</strain>
        <tissue evidence="1">Testes</tissue>
    </source>
</reference>
<keyword evidence="2" id="KW-1185">Reference proteome</keyword>
<feature type="non-terminal residue" evidence="1">
    <location>
        <position position="1"/>
    </location>
</feature>
<evidence type="ECO:0000313" key="2">
    <source>
        <dbReference type="Proteomes" id="UP001233999"/>
    </source>
</evidence>
<evidence type="ECO:0000313" key="1">
    <source>
        <dbReference type="EMBL" id="KAJ9593078.1"/>
    </source>
</evidence>
<dbReference type="AlphaFoldDB" id="A0AAD8A836"/>
<feature type="non-terminal residue" evidence="1">
    <location>
        <position position="66"/>
    </location>
</feature>
<name>A0AAD8A836_DIPPU</name>
<comment type="caution">
    <text evidence="1">The sequence shown here is derived from an EMBL/GenBank/DDBJ whole genome shotgun (WGS) entry which is preliminary data.</text>
</comment>
<reference evidence="1" key="1">
    <citation type="journal article" date="2023" name="IScience">
        <title>Live-bearing cockroach genome reveals convergent evolutionary mechanisms linked to viviparity in insects and beyond.</title>
        <authorList>
            <person name="Fouks B."/>
            <person name="Harrison M.C."/>
            <person name="Mikhailova A.A."/>
            <person name="Marchal E."/>
            <person name="English S."/>
            <person name="Carruthers M."/>
            <person name="Jennings E.C."/>
            <person name="Chiamaka E.L."/>
            <person name="Frigard R.A."/>
            <person name="Pippel M."/>
            <person name="Attardo G.M."/>
            <person name="Benoit J.B."/>
            <person name="Bornberg-Bauer E."/>
            <person name="Tobe S.S."/>
        </authorList>
    </citation>
    <scope>NUCLEOTIDE SEQUENCE</scope>
    <source>
        <strain evidence="1">Stay&amp;Tobe</strain>
    </source>
</reference>
<protein>
    <submittedName>
        <fullName evidence="1">Uncharacterized protein</fullName>
    </submittedName>
</protein>
<accession>A0AAD8A836</accession>
<sequence length="66" mass="7861">WFPGWAQHNHYNRQPNDDGLSEQDCVELRRVYHLPSSNERLAHSFIVERQGLLDAQPLLVRETTYR</sequence>
<proteinExistence type="predicted"/>
<dbReference type="Proteomes" id="UP001233999">
    <property type="component" value="Unassembled WGS sequence"/>
</dbReference>